<dbReference type="GO" id="GO:0009252">
    <property type="term" value="P:peptidoglycan biosynthetic process"/>
    <property type="evidence" value="ECO:0007669"/>
    <property type="project" value="UniProtKB-UniRule"/>
</dbReference>
<gene>
    <name evidence="14" type="primary">murC</name>
    <name evidence="19" type="ORF">E0W69_000015</name>
</gene>
<feature type="transmembrane region" description="Helical" evidence="15">
    <location>
        <begin position="12"/>
        <end position="33"/>
    </location>
</feature>
<feature type="binding site" evidence="14">
    <location>
        <begin position="121"/>
        <end position="127"/>
    </location>
    <ligand>
        <name>ATP</name>
        <dbReference type="ChEBI" id="CHEBI:30616"/>
    </ligand>
</feature>
<dbReference type="KEGG" id="arac:E0W69_000015"/>
<comment type="function">
    <text evidence="14">Cell wall formation.</text>
</comment>
<dbReference type="GO" id="GO:0008360">
    <property type="term" value="P:regulation of cell shape"/>
    <property type="evidence" value="ECO:0007669"/>
    <property type="project" value="UniProtKB-KW"/>
</dbReference>
<dbReference type="Gene3D" id="3.90.190.20">
    <property type="entry name" value="Mur ligase, C-terminal domain"/>
    <property type="match status" value="1"/>
</dbReference>
<dbReference type="Gene3D" id="3.40.1190.10">
    <property type="entry name" value="Mur-like, catalytic domain"/>
    <property type="match status" value="1"/>
</dbReference>
<dbReference type="GO" id="GO:0005737">
    <property type="term" value="C:cytoplasm"/>
    <property type="evidence" value="ECO:0007669"/>
    <property type="project" value="UniProtKB-SubCell"/>
</dbReference>
<evidence type="ECO:0000256" key="13">
    <source>
        <dbReference type="ARBA" id="ARBA00047833"/>
    </source>
</evidence>
<reference evidence="19 20" key="1">
    <citation type="submission" date="2019-09" db="EMBL/GenBank/DDBJ databases">
        <title>Complete genome sequence of Arachidicoccus sp. B3-10 isolated from apple orchard soil.</title>
        <authorList>
            <person name="Kim H.S."/>
            <person name="Han K.-I."/>
            <person name="Suh M.K."/>
            <person name="Lee K.C."/>
            <person name="Eom M.K."/>
            <person name="Kim J.-S."/>
            <person name="Kang S.W."/>
            <person name="Sin Y."/>
            <person name="Lee J.-S."/>
        </authorList>
    </citation>
    <scope>NUCLEOTIDE SEQUENCE [LARGE SCALE GENOMIC DNA]</scope>
    <source>
        <strain evidence="19 20">B3-10</strain>
    </source>
</reference>
<keyword evidence="15" id="KW-0472">Membrane</keyword>
<dbReference type="Proteomes" id="UP000292424">
    <property type="component" value="Chromosome"/>
</dbReference>
<evidence type="ECO:0000256" key="12">
    <source>
        <dbReference type="ARBA" id="ARBA00023316"/>
    </source>
</evidence>
<evidence type="ECO:0000256" key="2">
    <source>
        <dbReference type="ARBA" id="ARBA00004752"/>
    </source>
</evidence>
<keyword evidence="10 14" id="KW-0573">Peptidoglycan synthesis</keyword>
<keyword evidence="11 14" id="KW-0131">Cell cycle</keyword>
<dbReference type="UniPathway" id="UPA00219"/>
<comment type="catalytic activity">
    <reaction evidence="13 14">
        <text>UDP-N-acetyl-alpha-D-muramate + L-alanine + ATP = UDP-N-acetyl-alpha-D-muramoyl-L-alanine + ADP + phosphate + H(+)</text>
        <dbReference type="Rhea" id="RHEA:23372"/>
        <dbReference type="ChEBI" id="CHEBI:15378"/>
        <dbReference type="ChEBI" id="CHEBI:30616"/>
        <dbReference type="ChEBI" id="CHEBI:43474"/>
        <dbReference type="ChEBI" id="CHEBI:57972"/>
        <dbReference type="ChEBI" id="CHEBI:70757"/>
        <dbReference type="ChEBI" id="CHEBI:83898"/>
        <dbReference type="ChEBI" id="CHEBI:456216"/>
        <dbReference type="EC" id="6.3.2.8"/>
    </reaction>
</comment>
<name>A0A5P2G4W7_9BACT</name>
<accession>A0A5P2G4W7</accession>
<dbReference type="Pfam" id="PF01225">
    <property type="entry name" value="Mur_ligase"/>
    <property type="match status" value="1"/>
</dbReference>
<dbReference type="SUPFAM" id="SSF53244">
    <property type="entry name" value="MurD-like peptide ligases, peptide-binding domain"/>
    <property type="match status" value="1"/>
</dbReference>
<dbReference type="InterPro" id="IPR013221">
    <property type="entry name" value="Mur_ligase_cen"/>
</dbReference>
<evidence type="ECO:0000256" key="9">
    <source>
        <dbReference type="ARBA" id="ARBA00022960"/>
    </source>
</evidence>
<organism evidence="19 20">
    <name type="scientific">Rhizosphaericola mali</name>
    <dbReference type="NCBI Taxonomy" id="2545455"/>
    <lineage>
        <taxon>Bacteria</taxon>
        <taxon>Pseudomonadati</taxon>
        <taxon>Bacteroidota</taxon>
        <taxon>Chitinophagia</taxon>
        <taxon>Chitinophagales</taxon>
        <taxon>Chitinophagaceae</taxon>
        <taxon>Rhizosphaericola</taxon>
    </lineage>
</organism>
<dbReference type="Gene3D" id="3.40.50.720">
    <property type="entry name" value="NAD(P)-binding Rossmann-like Domain"/>
    <property type="match status" value="1"/>
</dbReference>
<dbReference type="InterPro" id="IPR005758">
    <property type="entry name" value="UDP-N-AcMur_Ala_ligase_MurC"/>
</dbReference>
<evidence type="ECO:0000256" key="8">
    <source>
        <dbReference type="ARBA" id="ARBA00022840"/>
    </source>
</evidence>
<evidence type="ECO:0000256" key="1">
    <source>
        <dbReference type="ARBA" id="ARBA00004496"/>
    </source>
</evidence>
<dbReference type="OrthoDB" id="9804126at2"/>
<keyword evidence="8 14" id="KW-0067">ATP-binding</keyword>
<evidence type="ECO:0000256" key="5">
    <source>
        <dbReference type="ARBA" id="ARBA00022598"/>
    </source>
</evidence>
<keyword evidence="12 14" id="KW-0961">Cell wall biogenesis/degradation</keyword>
<dbReference type="EMBL" id="CP044016">
    <property type="protein sequence ID" value="QES90874.1"/>
    <property type="molecule type" value="Genomic_DNA"/>
</dbReference>
<dbReference type="InterPro" id="IPR050061">
    <property type="entry name" value="MurCDEF_pg_biosynth"/>
</dbReference>
<dbReference type="PANTHER" id="PTHR43445">
    <property type="entry name" value="UDP-N-ACETYLMURAMATE--L-ALANINE LIGASE-RELATED"/>
    <property type="match status" value="1"/>
</dbReference>
<evidence type="ECO:0000259" key="17">
    <source>
        <dbReference type="Pfam" id="PF02875"/>
    </source>
</evidence>
<dbReference type="AlphaFoldDB" id="A0A5P2G4W7"/>
<dbReference type="SUPFAM" id="SSF53623">
    <property type="entry name" value="MurD-like peptide ligases, catalytic domain"/>
    <property type="match status" value="1"/>
</dbReference>
<comment type="pathway">
    <text evidence="2 14">Cell wall biogenesis; peptidoglycan biosynthesis.</text>
</comment>
<dbReference type="NCBIfam" id="TIGR01082">
    <property type="entry name" value="murC"/>
    <property type="match status" value="1"/>
</dbReference>
<evidence type="ECO:0000256" key="14">
    <source>
        <dbReference type="HAMAP-Rule" id="MF_00046"/>
    </source>
</evidence>
<dbReference type="GO" id="GO:0051301">
    <property type="term" value="P:cell division"/>
    <property type="evidence" value="ECO:0007669"/>
    <property type="project" value="UniProtKB-KW"/>
</dbReference>
<evidence type="ECO:0000313" key="20">
    <source>
        <dbReference type="Proteomes" id="UP000292424"/>
    </source>
</evidence>
<evidence type="ECO:0000259" key="16">
    <source>
        <dbReference type="Pfam" id="PF01225"/>
    </source>
</evidence>
<evidence type="ECO:0000256" key="15">
    <source>
        <dbReference type="SAM" id="Phobius"/>
    </source>
</evidence>
<comment type="similarity">
    <text evidence="14">Belongs to the MurCDEF family.</text>
</comment>
<keyword evidence="20" id="KW-1185">Reference proteome</keyword>
<dbReference type="EC" id="6.3.2.8" evidence="3 14"/>
<dbReference type="Pfam" id="PF02875">
    <property type="entry name" value="Mur_ligase_C"/>
    <property type="match status" value="1"/>
</dbReference>
<evidence type="ECO:0000313" key="19">
    <source>
        <dbReference type="EMBL" id="QES90874.1"/>
    </source>
</evidence>
<dbReference type="InterPro" id="IPR036565">
    <property type="entry name" value="Mur-like_cat_sf"/>
</dbReference>
<feature type="domain" description="Mur ligase C-terminal" evidence="17">
    <location>
        <begin position="318"/>
        <end position="429"/>
    </location>
</feature>
<dbReference type="SUPFAM" id="SSF51984">
    <property type="entry name" value="MurCD N-terminal domain"/>
    <property type="match status" value="1"/>
</dbReference>
<evidence type="ECO:0000259" key="18">
    <source>
        <dbReference type="Pfam" id="PF08245"/>
    </source>
</evidence>
<evidence type="ECO:0000256" key="4">
    <source>
        <dbReference type="ARBA" id="ARBA00022490"/>
    </source>
</evidence>
<feature type="domain" description="Mur ligase N-terminal catalytic" evidence="16">
    <location>
        <begin position="16"/>
        <end position="111"/>
    </location>
</feature>
<comment type="subcellular location">
    <subcellularLocation>
        <location evidence="1 14">Cytoplasm</location>
    </subcellularLocation>
</comment>
<keyword evidence="4 14" id="KW-0963">Cytoplasm</keyword>
<protein>
    <recommendedName>
        <fullName evidence="3 14">UDP-N-acetylmuramate--L-alanine ligase</fullName>
        <ecNumber evidence="3 14">6.3.2.8</ecNumber>
    </recommendedName>
    <alternativeName>
        <fullName evidence="14">UDP-N-acetylmuramoyl-L-alanine synthetase</fullName>
    </alternativeName>
</protein>
<evidence type="ECO:0000256" key="11">
    <source>
        <dbReference type="ARBA" id="ARBA00023306"/>
    </source>
</evidence>
<keyword evidence="9 14" id="KW-0133">Cell shape</keyword>
<keyword evidence="5 14" id="KW-0436">Ligase</keyword>
<keyword evidence="15" id="KW-1133">Transmembrane helix</keyword>
<evidence type="ECO:0000256" key="10">
    <source>
        <dbReference type="ARBA" id="ARBA00022984"/>
    </source>
</evidence>
<dbReference type="InterPro" id="IPR000713">
    <property type="entry name" value="Mur_ligase_N"/>
</dbReference>
<dbReference type="HAMAP" id="MF_00046">
    <property type="entry name" value="MurC"/>
    <property type="match status" value="1"/>
</dbReference>
<sequence length="459" mass="51855">MQQLLFERSQLTNIRVYFIGIGGIGMSALARFFHQNGAIVSGYDRHRSELCQKLETEGIKIHYEDSLELLDKKADIVIYTPAIPKEMHELNFYKDNGYKLMKRSEILQWITEGTFNVCIGGTHGKSTITSLVSHILRDSQFGCNAFLGAISVNYGTNFWKDEHAVSVVEADEYDRSFLRLSPNVAVITAMDADHLDIYGTLENVQQAFIDFSKRIRPEGCLIVKKGLAKEQELVADNKFTYSFNDVSADYRAENLRVENGSYIYDVVTPTGTIKDITLHLGGIHNIENSLAAIAVSQFVKIEESLIRNAIASFRGVKRRFEYLIKDNKHVLIDDYAHHPEELRALLEGVKTLYKQKIVAVFQPHLYTRTRDLADGFAKSLDIADEVILLPIYPARELPIEGVDSQLILDKMTIQNKRVLSKDEVIATIQSENPPLLVMCGAGDIDELIPIVKKELENNI</sequence>
<dbReference type="GO" id="GO:0008763">
    <property type="term" value="F:UDP-N-acetylmuramate-L-alanine ligase activity"/>
    <property type="evidence" value="ECO:0007669"/>
    <property type="project" value="UniProtKB-UniRule"/>
</dbReference>
<evidence type="ECO:0000256" key="7">
    <source>
        <dbReference type="ARBA" id="ARBA00022741"/>
    </source>
</evidence>
<keyword evidence="6 14" id="KW-0132">Cell division</keyword>
<keyword evidence="15" id="KW-0812">Transmembrane</keyword>
<evidence type="ECO:0000256" key="6">
    <source>
        <dbReference type="ARBA" id="ARBA00022618"/>
    </source>
</evidence>
<evidence type="ECO:0000256" key="3">
    <source>
        <dbReference type="ARBA" id="ARBA00012211"/>
    </source>
</evidence>
<dbReference type="Pfam" id="PF08245">
    <property type="entry name" value="Mur_ligase_M"/>
    <property type="match status" value="1"/>
</dbReference>
<dbReference type="InterPro" id="IPR004101">
    <property type="entry name" value="Mur_ligase_C"/>
</dbReference>
<keyword evidence="7 14" id="KW-0547">Nucleotide-binding</keyword>
<proteinExistence type="inferred from homology"/>
<feature type="domain" description="Mur ligase central" evidence="18">
    <location>
        <begin position="119"/>
        <end position="295"/>
    </location>
</feature>
<dbReference type="GO" id="GO:0005524">
    <property type="term" value="F:ATP binding"/>
    <property type="evidence" value="ECO:0007669"/>
    <property type="project" value="UniProtKB-UniRule"/>
</dbReference>
<dbReference type="PANTHER" id="PTHR43445:SF3">
    <property type="entry name" value="UDP-N-ACETYLMURAMATE--L-ALANINE LIGASE"/>
    <property type="match status" value="1"/>
</dbReference>
<dbReference type="GO" id="GO:0071555">
    <property type="term" value="P:cell wall organization"/>
    <property type="evidence" value="ECO:0007669"/>
    <property type="project" value="UniProtKB-KW"/>
</dbReference>
<dbReference type="InterPro" id="IPR036615">
    <property type="entry name" value="Mur_ligase_C_dom_sf"/>
</dbReference>